<dbReference type="Proteomes" id="UP000053232">
    <property type="component" value="Unassembled WGS sequence"/>
</dbReference>
<keyword evidence="2" id="KW-1185">Reference proteome</keyword>
<comment type="caution">
    <text evidence="1">The sequence shown here is derived from an EMBL/GenBank/DDBJ whole genome shotgun (WGS) entry which is preliminary data.</text>
</comment>
<organism evidence="1 2">
    <name type="scientific">Oxytricha trifallax</name>
    <dbReference type="NCBI Taxonomy" id="1172189"/>
    <lineage>
        <taxon>Eukaryota</taxon>
        <taxon>Sar</taxon>
        <taxon>Alveolata</taxon>
        <taxon>Ciliophora</taxon>
        <taxon>Intramacronucleata</taxon>
        <taxon>Spirotrichea</taxon>
        <taxon>Stichotrichia</taxon>
        <taxon>Sporadotrichida</taxon>
        <taxon>Oxytrichidae</taxon>
        <taxon>Oxytrichinae</taxon>
        <taxon>Oxytricha</taxon>
    </lineage>
</organism>
<reference evidence="2" key="1">
    <citation type="journal article" date="2014" name="Cell">
        <title>The Architecture of a Scrambled Genome Reveals Massive Levels of Genomic Rearrangement during Development.</title>
        <authorList>
            <person name="Chen X."/>
            <person name="Bracht J.R."/>
            <person name="Goldman A.D."/>
            <person name="Dolzhenko E."/>
            <person name="Clay D.M."/>
            <person name="Swart E.C."/>
            <person name="Perlman D.H."/>
            <person name="Doak T.G."/>
            <person name="Stuart A."/>
            <person name="Amemiya C.T."/>
            <person name="Sebra R.P."/>
            <person name="Landweber L.F."/>
        </authorList>
    </citation>
    <scope>NUCLEOTIDE SEQUENCE [LARGE SCALE GENOMIC DNA]</scope>
    <source>
        <strain evidence="2">JRB310</strain>
    </source>
</reference>
<gene>
    <name evidence="1" type="ORF">OXYTRIMIC_104</name>
</gene>
<accession>A0A073HXB1</accession>
<proteinExistence type="predicted"/>
<name>A0A073HXB1_9SPIT</name>
<protein>
    <submittedName>
        <fullName evidence="1">Uncharacterized protein</fullName>
    </submittedName>
</protein>
<evidence type="ECO:0000313" key="1">
    <source>
        <dbReference type="EMBL" id="KEJ82648.1"/>
    </source>
</evidence>
<evidence type="ECO:0000313" key="2">
    <source>
        <dbReference type="Proteomes" id="UP000053232"/>
    </source>
</evidence>
<sequence length="66" mass="7297">MVSPPTAPALMMKSEDKVAKIFSLYQQIMTKQSLPPFDNMMGCAGCYNLVVSERQDSKELVCEPAP</sequence>
<dbReference type="EMBL" id="ARYC01008772">
    <property type="protein sequence ID" value="KEJ82648.1"/>
    <property type="molecule type" value="Genomic_DNA"/>
</dbReference>
<dbReference type="AlphaFoldDB" id="A0A073HXB1"/>